<dbReference type="Proteomes" id="UP000027100">
    <property type="component" value="Unassembled WGS sequence"/>
</dbReference>
<evidence type="ECO:0000256" key="11">
    <source>
        <dbReference type="PROSITE-ProRule" id="PRU01360"/>
    </source>
</evidence>
<dbReference type="RefSeq" id="WP_035602139.1">
    <property type="nucleotide sequence ID" value="NZ_ARYM01000033.1"/>
</dbReference>
<evidence type="ECO:0000313" key="16">
    <source>
        <dbReference type="EMBL" id="KCZ96796.1"/>
    </source>
</evidence>
<evidence type="ECO:0000256" key="5">
    <source>
        <dbReference type="ARBA" id="ARBA00022692"/>
    </source>
</evidence>
<comment type="subcellular location">
    <subcellularLocation>
        <location evidence="1 11">Cell outer membrane</location>
        <topology evidence="1 11">Multi-pass membrane protein</topology>
    </subcellularLocation>
</comment>
<dbReference type="InterPro" id="IPR039426">
    <property type="entry name" value="TonB-dep_rcpt-like"/>
</dbReference>
<comment type="caution">
    <text evidence="16">The sequence shown here is derived from an EMBL/GenBank/DDBJ whole genome shotgun (WGS) entry which is preliminary data.</text>
</comment>
<dbReference type="STRING" id="1280954.HPO_18133"/>
<evidence type="ECO:0000256" key="6">
    <source>
        <dbReference type="ARBA" id="ARBA00023004"/>
    </source>
</evidence>
<dbReference type="Pfam" id="PF00593">
    <property type="entry name" value="TonB_dep_Rec_b-barrel"/>
    <property type="match status" value="1"/>
</dbReference>
<evidence type="ECO:0000259" key="15">
    <source>
        <dbReference type="Pfam" id="PF07715"/>
    </source>
</evidence>
<dbReference type="PATRIC" id="fig|1280954.3.peg.3651"/>
<accession>A0A062VEC5</accession>
<proteinExistence type="inferred from homology"/>
<feature type="domain" description="TonB-dependent receptor-like beta-barrel" evidence="14">
    <location>
        <begin position="283"/>
        <end position="747"/>
    </location>
</feature>
<evidence type="ECO:0000313" key="17">
    <source>
        <dbReference type="Proteomes" id="UP000027100"/>
    </source>
</evidence>
<organism evidence="16 17">
    <name type="scientific">Hyphomonas polymorpha PS728</name>
    <dbReference type="NCBI Taxonomy" id="1280954"/>
    <lineage>
        <taxon>Bacteria</taxon>
        <taxon>Pseudomonadati</taxon>
        <taxon>Pseudomonadota</taxon>
        <taxon>Alphaproteobacteria</taxon>
        <taxon>Hyphomonadales</taxon>
        <taxon>Hyphomonadaceae</taxon>
        <taxon>Hyphomonas</taxon>
    </lineage>
</organism>
<dbReference type="EMBL" id="ARYM01000033">
    <property type="protein sequence ID" value="KCZ96796.1"/>
    <property type="molecule type" value="Genomic_DNA"/>
</dbReference>
<dbReference type="PROSITE" id="PS52016">
    <property type="entry name" value="TONB_DEPENDENT_REC_3"/>
    <property type="match status" value="1"/>
</dbReference>
<feature type="chain" id="PRO_5001615116" evidence="13">
    <location>
        <begin position="23"/>
        <end position="784"/>
    </location>
</feature>
<dbReference type="SUPFAM" id="SSF56935">
    <property type="entry name" value="Porins"/>
    <property type="match status" value="1"/>
</dbReference>
<keyword evidence="13" id="KW-0732">Signal</keyword>
<keyword evidence="3 11" id="KW-1134">Transmembrane beta strand</keyword>
<evidence type="ECO:0000256" key="10">
    <source>
        <dbReference type="ARBA" id="ARBA00023237"/>
    </source>
</evidence>
<dbReference type="GO" id="GO:0006826">
    <property type="term" value="P:iron ion transport"/>
    <property type="evidence" value="ECO:0007669"/>
    <property type="project" value="UniProtKB-KW"/>
</dbReference>
<protein>
    <submittedName>
        <fullName evidence="16">TonB-dependent receptor</fullName>
    </submittedName>
</protein>
<dbReference type="AlphaFoldDB" id="A0A062VEC5"/>
<dbReference type="InterPro" id="IPR000531">
    <property type="entry name" value="Beta-barrel_TonB"/>
</dbReference>
<evidence type="ECO:0000256" key="13">
    <source>
        <dbReference type="SAM" id="SignalP"/>
    </source>
</evidence>
<keyword evidence="6" id="KW-0408">Iron</keyword>
<evidence type="ECO:0000256" key="4">
    <source>
        <dbReference type="ARBA" id="ARBA00022496"/>
    </source>
</evidence>
<dbReference type="InterPro" id="IPR036942">
    <property type="entry name" value="Beta-barrel_TonB_sf"/>
</dbReference>
<dbReference type="OrthoDB" id="7313036at2"/>
<dbReference type="Pfam" id="PF07715">
    <property type="entry name" value="Plug"/>
    <property type="match status" value="1"/>
</dbReference>
<evidence type="ECO:0000256" key="12">
    <source>
        <dbReference type="RuleBase" id="RU003357"/>
    </source>
</evidence>
<keyword evidence="16" id="KW-0675">Receptor</keyword>
<gene>
    <name evidence="16" type="ORF">HPO_18133</name>
</gene>
<name>A0A062VEC5_9PROT</name>
<evidence type="ECO:0000259" key="14">
    <source>
        <dbReference type="Pfam" id="PF00593"/>
    </source>
</evidence>
<dbReference type="GO" id="GO:0009279">
    <property type="term" value="C:cell outer membrane"/>
    <property type="evidence" value="ECO:0007669"/>
    <property type="project" value="UniProtKB-SubCell"/>
</dbReference>
<evidence type="ECO:0000256" key="7">
    <source>
        <dbReference type="ARBA" id="ARBA00023065"/>
    </source>
</evidence>
<reference evidence="16 17" key="1">
    <citation type="journal article" date="2014" name="Antonie Van Leeuwenhoek">
        <title>Hyphomonas beringensis sp. nov. and Hyphomonas chukchiensis sp. nov., isolated from surface seawater of the Bering Sea and Chukchi Sea.</title>
        <authorList>
            <person name="Li C."/>
            <person name="Lai Q."/>
            <person name="Li G."/>
            <person name="Dong C."/>
            <person name="Wang J."/>
            <person name="Liao Y."/>
            <person name="Shao Z."/>
        </authorList>
    </citation>
    <scope>NUCLEOTIDE SEQUENCE [LARGE SCALE GENOMIC DNA]</scope>
    <source>
        <strain evidence="16 17">PS728</strain>
    </source>
</reference>
<dbReference type="eggNOG" id="COG4774">
    <property type="taxonomic scope" value="Bacteria"/>
</dbReference>
<feature type="domain" description="TonB-dependent receptor plug" evidence="15">
    <location>
        <begin position="53"/>
        <end position="162"/>
    </location>
</feature>
<keyword evidence="9 11" id="KW-0472">Membrane</keyword>
<evidence type="ECO:0000256" key="9">
    <source>
        <dbReference type="ARBA" id="ARBA00023136"/>
    </source>
</evidence>
<keyword evidence="2 11" id="KW-0813">Transport</keyword>
<dbReference type="PANTHER" id="PTHR32552">
    <property type="entry name" value="FERRICHROME IRON RECEPTOR-RELATED"/>
    <property type="match status" value="1"/>
</dbReference>
<sequence>MALKPRLILAVAVAALAPTAVAQEIAPAEAGPADPELRRETITVTARRVSEDLQDVPIPVSVLTEDFIAESGAFNVGRLREIVPTLQFYSTNPRNTSINIRGLGAPYGLTNDGLDAGVGMYVDGVFYARPASTTLDFIDVSQIEVVRGPQGTLFGKNTTAGAINITTKKPSSTPETEVELTYGNLGYTQAKGAISGPITDKIAGRISFSGTQRDGTLYNVRDNDYINDLNNLGVRGQLLFNVTDSLEIILAGDHTRQRPNGYALVPVGVAPTLRPANRQYQALADYFGYAPPSFNAFDRLTDADTYHQSNQDIGGISLTANWDIGPGTLTSITAWRLWNWGPSNDRDFLGLPITTVSANPSEQTQWTQELRYAGDLSERLGFVAGAFYFAQEINSTGNQEQGSAAARWLLNPSSAGWDTPGLLDGYGQISDIQSKNTSAALFGQLEWRVTDRLRLLPGLRLNYDKKSVDYDAQVYGGLQTTNPALIALQRSVLAPLTYSADADDTNVSGQITAAYEVSPALNLYATYATAFKPVGLNLSGIPNDAAGNPAIELATVKPEDVRHIEVGLKSEPRDGFTANLTAYETEIRDYQVGVVNAQIGVLRGYLANAEKVRVRGVEFDGRAQWADNFVTYAALAWTEGKYVAFPDAPPALEDTGGPQVVDISGTRLPGISEWSGSVGGEYTSGESALLGREGNYFAALDAFFRSDFSSSPTESRYLTVDGYTTLAGRLGFRAANGWDVYLWGRNLLDEDYFELLAAQPGNSGLYVGQPADPRTYGITLRARF</sequence>
<evidence type="ECO:0000256" key="1">
    <source>
        <dbReference type="ARBA" id="ARBA00004571"/>
    </source>
</evidence>
<dbReference type="Gene3D" id="2.40.170.20">
    <property type="entry name" value="TonB-dependent receptor, beta-barrel domain"/>
    <property type="match status" value="1"/>
</dbReference>
<evidence type="ECO:0000256" key="8">
    <source>
        <dbReference type="ARBA" id="ARBA00023077"/>
    </source>
</evidence>
<feature type="signal peptide" evidence="13">
    <location>
        <begin position="1"/>
        <end position="22"/>
    </location>
</feature>
<keyword evidence="7" id="KW-0406">Ion transport</keyword>
<keyword evidence="10 11" id="KW-0998">Cell outer membrane</keyword>
<evidence type="ECO:0000256" key="2">
    <source>
        <dbReference type="ARBA" id="ARBA00022448"/>
    </source>
</evidence>
<dbReference type="InterPro" id="IPR012910">
    <property type="entry name" value="Plug_dom"/>
</dbReference>
<comment type="similarity">
    <text evidence="11 12">Belongs to the TonB-dependent receptor family.</text>
</comment>
<keyword evidence="4" id="KW-0410">Iron transport</keyword>
<keyword evidence="8 12" id="KW-0798">TonB box</keyword>
<keyword evidence="5 11" id="KW-0812">Transmembrane</keyword>
<keyword evidence="17" id="KW-1185">Reference proteome</keyword>
<evidence type="ECO:0000256" key="3">
    <source>
        <dbReference type="ARBA" id="ARBA00022452"/>
    </source>
</evidence>
<dbReference type="PANTHER" id="PTHR32552:SF81">
    <property type="entry name" value="TONB-DEPENDENT OUTER MEMBRANE RECEPTOR"/>
    <property type="match status" value="1"/>
</dbReference>